<dbReference type="EMBL" id="CP002869">
    <property type="protein sequence ID" value="AEI39490.1"/>
    <property type="molecule type" value="Genomic_DNA"/>
</dbReference>
<proteinExistence type="predicted"/>
<dbReference type="RefSeq" id="WP_013914654.1">
    <property type="nucleotide sequence ID" value="NC_015690.1"/>
</dbReference>
<dbReference type="SMART" id="SM00327">
    <property type="entry name" value="VWA"/>
    <property type="match status" value="1"/>
</dbReference>
<evidence type="ECO:0000259" key="3">
    <source>
        <dbReference type="PROSITE" id="PS50234"/>
    </source>
</evidence>
<feature type="transmembrane region" description="Helical" evidence="1">
    <location>
        <begin position="451"/>
        <end position="473"/>
    </location>
</feature>
<sequence length="589" mass="63159">MKHTIKLLFTLFMAMALLVPGVPAGAAGTAAGSSPMDAVMAVDVSLSMNDSDGKKISYEAVKMFVDMASAQGDKVGVVAYTDQVMREKALLNLNTAADKQDVKTFIDGLVRGPRTDIAIGVSEAVKVLQNGTEPGHIPIIVLLTDGNNDLPDGRTQAQSDQMLNNALKQAKDKGIPVYTIGLNADGQLNKTVLERIAAETNAKSFVTSSADDLPRILSEIYASHLKLKVVPLQGITANGQYQDVAIDIPNASVQEANISIMSPNPVEVKLFDPSGQPQTIPSNSLIYTSSNAYSLLKILNPAQGSWKLQVKGVPKDKININLVYNYDLKLTLEPLKSTAFKPGDEVGLKAYLESGGQKVSDASLYKNLKAALVVTDLDTKQTVEQPLTAGAEGIAGSYKIPQAHDYELKIKVEDANLVRETAPVKITAKSGAPAPVQTVTEAPAEKPGLGAGVWAGIIAAVLAVIAAVLFALVQWRKANRGFFGQMVIEIKDEDTGERTSPQYRKLNTFKGKVTLHQLLQLAPEFAETGDLVLRPGPSDTLLLQNRTPAVIEKGGRVFDAAQPKEVRAGDRLRVTLSQVNKSIMLEYIK</sequence>
<dbReference type="PROSITE" id="PS50234">
    <property type="entry name" value="VWFA"/>
    <property type="match status" value="1"/>
</dbReference>
<keyword evidence="1" id="KW-0472">Membrane</keyword>
<reference evidence="5" key="1">
    <citation type="submission" date="2011-06" db="EMBL/GenBank/DDBJ databases">
        <title>Complete genome sequence of Paenibacillus mucilaginosus KNP414.</title>
        <authorList>
            <person name="Wang J."/>
            <person name="Hu S."/>
            <person name="Hu X."/>
            <person name="Zhang B."/>
            <person name="Dong D."/>
            <person name="Zhang S."/>
            <person name="Zhao K."/>
            <person name="Wu D."/>
        </authorList>
    </citation>
    <scope>NUCLEOTIDE SEQUENCE [LARGE SCALE GENOMIC DNA]</scope>
    <source>
        <strain evidence="5">KNP414</strain>
    </source>
</reference>
<dbReference type="InterPro" id="IPR036465">
    <property type="entry name" value="vWFA_dom_sf"/>
</dbReference>
<keyword evidence="1" id="KW-0812">Transmembrane</keyword>
<dbReference type="AlphaFoldDB" id="F8F7K5"/>
<evidence type="ECO:0000313" key="5">
    <source>
        <dbReference type="Proteomes" id="UP000006620"/>
    </source>
</evidence>
<gene>
    <name evidence="4" type="ordered locus">KNP414_00900</name>
</gene>
<evidence type="ECO:0000313" key="4">
    <source>
        <dbReference type="EMBL" id="AEI39490.1"/>
    </source>
</evidence>
<feature type="domain" description="VWFA" evidence="3">
    <location>
        <begin position="37"/>
        <end position="220"/>
    </location>
</feature>
<evidence type="ECO:0000256" key="1">
    <source>
        <dbReference type="SAM" id="Phobius"/>
    </source>
</evidence>
<evidence type="ECO:0000256" key="2">
    <source>
        <dbReference type="SAM" id="SignalP"/>
    </source>
</evidence>
<dbReference type="PANTHER" id="PTHR22588">
    <property type="entry name" value="VWFA DOMAIN-CONTAINING PROTEIN"/>
    <property type="match status" value="1"/>
</dbReference>
<dbReference type="Gene3D" id="3.40.50.410">
    <property type="entry name" value="von Willebrand factor, type A domain"/>
    <property type="match status" value="1"/>
</dbReference>
<dbReference type="Proteomes" id="UP000006620">
    <property type="component" value="Chromosome"/>
</dbReference>
<dbReference type="InterPro" id="IPR002035">
    <property type="entry name" value="VWF_A"/>
</dbReference>
<dbReference type="PATRIC" id="fig|1036673.3.peg.803"/>
<dbReference type="InterPro" id="IPR052229">
    <property type="entry name" value="Collagen-VI/PIF"/>
</dbReference>
<accession>F8F7K5</accession>
<reference evidence="4 5" key="2">
    <citation type="journal article" date="2013" name="Genome Announc.">
        <title>Genome Sequence of Growth-Improving Paenibacillus mucilaginosus Strain KNP414.</title>
        <authorList>
            <person name="Lu J.J."/>
            <person name="Wang J.F."/>
            <person name="Hu X.F."/>
        </authorList>
    </citation>
    <scope>NUCLEOTIDE SEQUENCE [LARGE SCALE GENOMIC DNA]</scope>
    <source>
        <strain evidence="4 5">KNP414</strain>
    </source>
</reference>
<dbReference type="PANTHER" id="PTHR22588:SF3">
    <property type="entry name" value="VWFA DOMAIN-CONTAINING PROTEIN"/>
    <property type="match status" value="1"/>
</dbReference>
<keyword evidence="2" id="KW-0732">Signal</keyword>
<name>F8F7K5_PAEMK</name>
<dbReference type="KEGG" id="pms:KNP414_00900"/>
<organism evidence="4 5">
    <name type="scientific">Paenibacillus mucilaginosus (strain KNP414)</name>
    <dbReference type="NCBI Taxonomy" id="1036673"/>
    <lineage>
        <taxon>Bacteria</taxon>
        <taxon>Bacillati</taxon>
        <taxon>Bacillota</taxon>
        <taxon>Bacilli</taxon>
        <taxon>Bacillales</taxon>
        <taxon>Paenibacillaceae</taxon>
        <taxon>Paenibacillus</taxon>
    </lineage>
</organism>
<feature type="chain" id="PRO_5003376648" description="VWFA domain-containing protein" evidence="2">
    <location>
        <begin position="27"/>
        <end position="589"/>
    </location>
</feature>
<dbReference type="SUPFAM" id="SSF53300">
    <property type="entry name" value="vWA-like"/>
    <property type="match status" value="1"/>
</dbReference>
<keyword evidence="1" id="KW-1133">Transmembrane helix</keyword>
<dbReference type="HOGENOM" id="CLU_456857_0_0_9"/>
<feature type="signal peptide" evidence="2">
    <location>
        <begin position="1"/>
        <end position="26"/>
    </location>
</feature>
<protein>
    <recommendedName>
        <fullName evidence="3">VWFA domain-containing protein</fullName>
    </recommendedName>
</protein>
<dbReference type="Pfam" id="PF00092">
    <property type="entry name" value="VWA"/>
    <property type="match status" value="1"/>
</dbReference>
<dbReference type="CDD" id="cd00198">
    <property type="entry name" value="vWFA"/>
    <property type="match status" value="1"/>
</dbReference>